<evidence type="ECO:0000313" key="3">
    <source>
        <dbReference type="Proteomes" id="UP000027982"/>
    </source>
</evidence>
<keyword evidence="1" id="KW-1133">Transmembrane helix</keyword>
<evidence type="ECO:0000313" key="2">
    <source>
        <dbReference type="EMBL" id="AIE86307.1"/>
    </source>
</evidence>
<dbReference type="STRING" id="661478.OP10G_2939"/>
<evidence type="ECO:0000256" key="1">
    <source>
        <dbReference type="SAM" id="Phobius"/>
    </source>
</evidence>
<dbReference type="EMBL" id="CP007139">
    <property type="protein sequence ID" value="AIE86307.1"/>
    <property type="molecule type" value="Genomic_DNA"/>
</dbReference>
<name>A0A068NSH5_FIMGI</name>
<dbReference type="Pfam" id="PF04474">
    <property type="entry name" value="DUF554"/>
    <property type="match status" value="1"/>
</dbReference>
<dbReference type="eggNOG" id="COG1811">
    <property type="taxonomic scope" value="Bacteria"/>
</dbReference>
<dbReference type="AlphaFoldDB" id="A0A068NSH5"/>
<dbReference type="KEGG" id="fgi:OP10G_2939"/>
<sequence length="236" mass="23993">MRGTLLNTTTVAVGASVGLLVGHSIPDSYKQVALHGLGLVTVGIGIGMFLRAKNPLISAIAIAFGGIIGLALGIHAGIEHLAEWLKAQLGAHGSSTFAEGLITTFVLFCVGPMTLLGCLQDALERKIDLLALKSTMDGIAAVFFAAALGPGVLVTAGLLLLFQGALTLMARPLRPLAEDPDALAELSGAGGAILLGTGIGLLGLADLHTANYLPAIFLAPLLVLIGRRIPKKAVAA</sequence>
<organism evidence="2 3">
    <name type="scientific">Fimbriimonas ginsengisoli Gsoil 348</name>
    <dbReference type="NCBI Taxonomy" id="661478"/>
    <lineage>
        <taxon>Bacteria</taxon>
        <taxon>Bacillati</taxon>
        <taxon>Armatimonadota</taxon>
        <taxon>Fimbriimonadia</taxon>
        <taxon>Fimbriimonadales</taxon>
        <taxon>Fimbriimonadaceae</taxon>
        <taxon>Fimbriimonas</taxon>
    </lineage>
</organism>
<dbReference type="PANTHER" id="PTHR36111:SF2">
    <property type="entry name" value="INNER MEMBRANE PROTEIN"/>
    <property type="match status" value="1"/>
</dbReference>
<feature type="transmembrane region" description="Helical" evidence="1">
    <location>
        <begin position="98"/>
        <end position="119"/>
    </location>
</feature>
<proteinExistence type="predicted"/>
<dbReference type="RefSeq" id="WP_025229721.1">
    <property type="nucleotide sequence ID" value="NZ_CP007139.1"/>
</dbReference>
<feature type="transmembrane region" description="Helical" evidence="1">
    <location>
        <begin position="57"/>
        <end position="78"/>
    </location>
</feature>
<accession>A0A068NSH5</accession>
<keyword evidence="1" id="KW-0812">Transmembrane</keyword>
<gene>
    <name evidence="2" type="ORF">OP10G_2939</name>
</gene>
<feature type="transmembrane region" description="Helical" evidence="1">
    <location>
        <begin position="32"/>
        <end position="50"/>
    </location>
</feature>
<dbReference type="OrthoDB" id="9797976at2"/>
<keyword evidence="3" id="KW-1185">Reference proteome</keyword>
<feature type="transmembrane region" description="Helical" evidence="1">
    <location>
        <begin position="182"/>
        <end position="205"/>
    </location>
</feature>
<feature type="transmembrane region" description="Helical" evidence="1">
    <location>
        <begin position="212"/>
        <end position="229"/>
    </location>
</feature>
<protein>
    <recommendedName>
        <fullName evidence="4">DUF554 domain-containing protein</fullName>
    </recommendedName>
</protein>
<dbReference type="InterPro" id="IPR007563">
    <property type="entry name" value="DUF554"/>
</dbReference>
<keyword evidence="1" id="KW-0472">Membrane</keyword>
<reference evidence="2 3" key="1">
    <citation type="journal article" date="2014" name="PLoS ONE">
        <title>The first complete genome sequence of the class fimbriimonadia in the phylum armatimonadetes.</title>
        <authorList>
            <person name="Hu Z.Y."/>
            <person name="Wang Y.Z."/>
            <person name="Im W.T."/>
            <person name="Wang S.Y."/>
            <person name="Zhao G.P."/>
            <person name="Zheng H.J."/>
            <person name="Quan Z.X."/>
        </authorList>
    </citation>
    <scope>NUCLEOTIDE SEQUENCE [LARGE SCALE GENOMIC DNA]</scope>
    <source>
        <strain evidence="2">Gsoil 348</strain>
    </source>
</reference>
<dbReference type="Proteomes" id="UP000027982">
    <property type="component" value="Chromosome"/>
</dbReference>
<evidence type="ECO:0008006" key="4">
    <source>
        <dbReference type="Google" id="ProtNLM"/>
    </source>
</evidence>
<feature type="transmembrane region" description="Helical" evidence="1">
    <location>
        <begin position="139"/>
        <end position="162"/>
    </location>
</feature>
<dbReference type="HOGENOM" id="CLU_091659_0_0_0"/>
<dbReference type="PANTHER" id="PTHR36111">
    <property type="entry name" value="INNER MEMBRANE PROTEIN-RELATED"/>
    <property type="match status" value="1"/>
</dbReference>